<proteinExistence type="predicted"/>
<sequence length="100" mass="10883">MNRLQFFSSVRVSRGSGHPVEDIENVAEALAFLREWPVGRRGPVYRCAFNCCSAAMAMQMTAEEARKSFTGFARITGLLVDSGTPPLPVGREAKPGTLAH</sequence>
<dbReference type="InterPro" id="IPR010385">
    <property type="entry name" value="DUF982"/>
</dbReference>
<dbReference type="AlphaFoldDB" id="A0A1V8RSP0"/>
<evidence type="ECO:0008006" key="3">
    <source>
        <dbReference type="Google" id="ProtNLM"/>
    </source>
</evidence>
<comment type="caution">
    <text evidence="1">The sequence shown here is derived from an EMBL/GenBank/DDBJ whole genome shotgun (WGS) entry which is preliminary data.</text>
</comment>
<accession>A0A1V8RSP0</accession>
<evidence type="ECO:0000313" key="2">
    <source>
        <dbReference type="Proteomes" id="UP000191905"/>
    </source>
</evidence>
<dbReference type="EMBL" id="MDET01000010">
    <property type="protein sequence ID" value="OQM76163.1"/>
    <property type="molecule type" value="Genomic_DNA"/>
</dbReference>
<keyword evidence="2" id="KW-1185">Reference proteome</keyword>
<dbReference type="Pfam" id="PF06169">
    <property type="entry name" value="DUF982"/>
    <property type="match status" value="1"/>
</dbReference>
<dbReference type="OrthoDB" id="8116604at2"/>
<protein>
    <recommendedName>
        <fullName evidence="3">DUF982 domain-containing protein</fullName>
    </recommendedName>
</protein>
<gene>
    <name evidence="1" type="ORF">BFN67_15990</name>
</gene>
<name>A0A1V8RSP0_9HYPH</name>
<dbReference type="Gene3D" id="6.10.250.730">
    <property type="match status" value="1"/>
</dbReference>
<evidence type="ECO:0000313" key="1">
    <source>
        <dbReference type="EMBL" id="OQM76163.1"/>
    </source>
</evidence>
<dbReference type="Proteomes" id="UP000191905">
    <property type="component" value="Unassembled WGS sequence"/>
</dbReference>
<organism evidence="1 2">
    <name type="scientific">Manganibacter manganicus</name>
    <dbReference type="NCBI Taxonomy" id="1873176"/>
    <lineage>
        <taxon>Bacteria</taxon>
        <taxon>Pseudomonadati</taxon>
        <taxon>Pseudomonadota</taxon>
        <taxon>Alphaproteobacteria</taxon>
        <taxon>Hyphomicrobiales</taxon>
        <taxon>Phyllobacteriaceae</taxon>
        <taxon>Manganibacter</taxon>
    </lineage>
</organism>
<reference evidence="1 2" key="1">
    <citation type="journal article" date="2016" name="Int. J. Syst. Evol. Microbiol.">
        <title>Pseudaminobacter manganicus sp. nov., isolated from sludge of a manganese mine.</title>
        <authorList>
            <person name="Li J."/>
            <person name="Huang J."/>
            <person name="Liao S."/>
            <person name="Wang G."/>
        </authorList>
    </citation>
    <scope>NUCLEOTIDE SEQUENCE [LARGE SCALE GENOMIC DNA]</scope>
    <source>
        <strain evidence="1 2">JH-7</strain>
    </source>
</reference>